<evidence type="ECO:0000313" key="2">
    <source>
        <dbReference type="Proteomes" id="UP001164459"/>
    </source>
</evidence>
<evidence type="ECO:0000313" key="1">
    <source>
        <dbReference type="EMBL" id="WAS91418.1"/>
    </source>
</evidence>
<dbReference type="RefSeq" id="WP_269033781.1">
    <property type="nucleotide sequence ID" value="NZ_CP114040.1"/>
</dbReference>
<dbReference type="EMBL" id="CP114040">
    <property type="protein sequence ID" value="WAS91418.1"/>
    <property type="molecule type" value="Genomic_DNA"/>
</dbReference>
<dbReference type="SUPFAM" id="SSF47240">
    <property type="entry name" value="Ferritin-like"/>
    <property type="match status" value="1"/>
</dbReference>
<gene>
    <name evidence="1" type="ORF">O0S08_34975</name>
</gene>
<dbReference type="Proteomes" id="UP001164459">
    <property type="component" value="Chromosome"/>
</dbReference>
<sequence length="436" mass="46885">MAFSDLDRFARAFTAALAPLIASCGIEEDQFDVDICSERFLSMVEPETPVDYFELRSVPSYGDPELDQPITVIDSVGEKCATASDEAACLAAFDALPTESQFVGVGNFDSPEVRLFAWSRADEVGAITDMAGLLAFLGSVDTAGEAALVGRLAGHELLCSEPHQVGDHPEGHVLYTTSGSGCGSKNDIVHHVVLVRTDGSISVLDSKRIQRGDPNCAIGRLPPGLCRPLAPAASRPVGAFFAEVAHLEAASVPAFAHLARELRAHGAPDALRRAALRSRDDERRHARLTARLARRFGGQPSTPRVRPTPLRPLVEVLADNAAEGCVRETFGALVAHVQARRAGDPQVRRTLARIAGDETRHAALSWGLARWARGRMRTTERQHVARAHAEALERLAGELTREHDAEVHALAGLPEPAEAQALFASLRDALRSEARA</sequence>
<dbReference type="CDD" id="cd00657">
    <property type="entry name" value="Ferritin_like"/>
    <property type="match status" value="1"/>
</dbReference>
<reference evidence="1" key="1">
    <citation type="submission" date="2022-11" db="EMBL/GenBank/DDBJ databases">
        <title>Minimal conservation of predation-associated metabolite biosynthetic gene clusters underscores biosynthetic potential of Myxococcota including descriptions for ten novel species: Archangium lansinium sp. nov., Myxococcus landrumus sp. nov., Nannocystis bai.</title>
        <authorList>
            <person name="Ahearne A."/>
            <person name="Stevens C."/>
            <person name="Dowd S."/>
        </authorList>
    </citation>
    <scope>NUCLEOTIDE SEQUENCE</scope>
    <source>
        <strain evidence="1">Fl3</strain>
    </source>
</reference>
<dbReference type="Gene3D" id="1.10.620.20">
    <property type="entry name" value="Ribonucleotide Reductase, subunit A"/>
    <property type="match status" value="1"/>
</dbReference>
<keyword evidence="2" id="KW-1185">Reference proteome</keyword>
<organism evidence="1 2">
    <name type="scientific">Nannocystis punicea</name>
    <dbReference type="NCBI Taxonomy" id="2995304"/>
    <lineage>
        <taxon>Bacteria</taxon>
        <taxon>Pseudomonadati</taxon>
        <taxon>Myxococcota</taxon>
        <taxon>Polyangia</taxon>
        <taxon>Nannocystales</taxon>
        <taxon>Nannocystaceae</taxon>
        <taxon>Nannocystis</taxon>
    </lineage>
</organism>
<protein>
    <submittedName>
        <fullName evidence="1">Ferritin-like domain-containing protein</fullName>
    </submittedName>
</protein>
<dbReference type="InterPro" id="IPR009078">
    <property type="entry name" value="Ferritin-like_SF"/>
</dbReference>
<dbReference type="InterPro" id="IPR012348">
    <property type="entry name" value="RNR-like"/>
</dbReference>
<accession>A0ABY7GWQ6</accession>
<name>A0ABY7GWQ6_9BACT</name>
<proteinExistence type="predicted"/>